<dbReference type="RefSeq" id="XP_029905879.1">
    <property type="nucleotide sequence ID" value="XM_030050019.1"/>
</dbReference>
<dbReference type="Proteomes" id="UP000472263">
    <property type="component" value="Chromosome 4"/>
</dbReference>
<evidence type="ECO:0000313" key="11">
    <source>
        <dbReference type="Ensembl" id="ENSMMDP00005026996.1"/>
    </source>
</evidence>
<evidence type="ECO:0000256" key="1">
    <source>
        <dbReference type="ARBA" id="ARBA00004006"/>
    </source>
</evidence>
<dbReference type="InterPro" id="IPR000878">
    <property type="entry name" value="4pyrrol_Mease"/>
</dbReference>
<dbReference type="Gene3D" id="3.30.950.10">
    <property type="entry name" value="Methyltransferase, Cobalt-precorrin-4 Transmethylase, Domain 2"/>
    <property type="match status" value="1"/>
</dbReference>
<keyword evidence="5" id="KW-0489">Methyltransferase</keyword>
<dbReference type="UniPathway" id="UPA00559"/>
<dbReference type="InParanoid" id="A0A667Z115"/>
<reference evidence="11" key="2">
    <citation type="submission" date="2025-08" db="UniProtKB">
        <authorList>
            <consortium name="Ensembl"/>
        </authorList>
    </citation>
    <scope>IDENTIFICATION</scope>
</reference>
<name>A0A667Z115_9TELE</name>
<dbReference type="GO" id="GO:0141133">
    <property type="term" value="F:diphthine methyl ester synthase activity"/>
    <property type="evidence" value="ECO:0007669"/>
    <property type="project" value="UniProtKB-EC"/>
</dbReference>
<feature type="binding site" evidence="9">
    <location>
        <position position="84"/>
    </location>
    <ligand>
        <name>S-adenosyl-L-methionine</name>
        <dbReference type="ChEBI" id="CHEBI:59789"/>
    </ligand>
</feature>
<dbReference type="GO" id="GO:0032259">
    <property type="term" value="P:methylation"/>
    <property type="evidence" value="ECO:0007669"/>
    <property type="project" value="UniProtKB-KW"/>
</dbReference>
<evidence type="ECO:0000256" key="8">
    <source>
        <dbReference type="ARBA" id="ARBA00048752"/>
    </source>
</evidence>
<dbReference type="CDD" id="cd11647">
    <property type="entry name" value="DHP5_DphB"/>
    <property type="match status" value="1"/>
</dbReference>
<keyword evidence="12" id="KW-1185">Reference proteome</keyword>
<feature type="domain" description="Tetrapyrrole methylase" evidence="10">
    <location>
        <begin position="1"/>
        <end position="182"/>
    </location>
</feature>
<evidence type="ECO:0000256" key="4">
    <source>
        <dbReference type="ARBA" id="ARBA00011927"/>
    </source>
</evidence>
<dbReference type="AlphaFoldDB" id="A0A667Z115"/>
<evidence type="ECO:0000256" key="7">
    <source>
        <dbReference type="ARBA" id="ARBA00022691"/>
    </source>
</evidence>
<dbReference type="InterPro" id="IPR004551">
    <property type="entry name" value="Dphthn_synthase"/>
</dbReference>
<proteinExistence type="inferred from homology"/>
<dbReference type="GeneTree" id="ENSGT00390000010568"/>
<evidence type="ECO:0000256" key="6">
    <source>
        <dbReference type="ARBA" id="ARBA00022679"/>
    </source>
</evidence>
<dbReference type="Pfam" id="PF00590">
    <property type="entry name" value="TP_methylase"/>
    <property type="match status" value="1"/>
</dbReference>
<accession>A0A667Z115</accession>
<dbReference type="EC" id="2.1.1.314" evidence="4"/>
<dbReference type="Ensembl" id="ENSMMDT00005027555.1">
    <property type="protein sequence ID" value="ENSMMDP00005026996.1"/>
    <property type="gene ID" value="ENSMMDG00005012866.1"/>
</dbReference>
<evidence type="ECO:0000313" key="12">
    <source>
        <dbReference type="Proteomes" id="UP000472263"/>
    </source>
</evidence>
<dbReference type="FunFam" id="3.40.1010.10:FF:000004">
    <property type="entry name" value="Putative diphthine synthase"/>
    <property type="match status" value="1"/>
</dbReference>
<dbReference type="NCBIfam" id="TIGR00522">
    <property type="entry name" value="dph5"/>
    <property type="match status" value="1"/>
</dbReference>
<comment type="catalytic activity">
    <reaction evidence="8">
        <text>2-[(3S)-amino-3-carboxypropyl]-L-histidyl-[translation elongation factor 2] + 4 S-adenosyl-L-methionine = diphthine methyl ester-[translation elongation factor 2] + 4 S-adenosyl-L-homocysteine + 3 H(+)</text>
        <dbReference type="Rhea" id="RHEA:42652"/>
        <dbReference type="Rhea" id="RHEA-COMP:9749"/>
        <dbReference type="Rhea" id="RHEA-COMP:10173"/>
        <dbReference type="ChEBI" id="CHEBI:15378"/>
        <dbReference type="ChEBI" id="CHEBI:57856"/>
        <dbReference type="ChEBI" id="CHEBI:59789"/>
        <dbReference type="ChEBI" id="CHEBI:73995"/>
        <dbReference type="ChEBI" id="CHEBI:79005"/>
        <dbReference type="EC" id="2.1.1.314"/>
    </reaction>
</comment>
<evidence type="ECO:0000256" key="2">
    <source>
        <dbReference type="ARBA" id="ARBA00005156"/>
    </source>
</evidence>
<feature type="binding site" evidence="9">
    <location>
        <position position="225"/>
    </location>
    <ligand>
        <name>S-adenosyl-L-methionine</name>
        <dbReference type="ChEBI" id="CHEBI:59789"/>
    </ligand>
</feature>
<dbReference type="HAMAP" id="MF_01084">
    <property type="entry name" value="Diphthine_synth"/>
    <property type="match status" value="1"/>
</dbReference>
<dbReference type="PANTHER" id="PTHR10882">
    <property type="entry name" value="DIPHTHINE SYNTHASE"/>
    <property type="match status" value="1"/>
</dbReference>
<gene>
    <name evidence="11" type="primary">DPH5</name>
    <name evidence="11" type="synonym">dph5</name>
</gene>
<feature type="binding site" evidence="9">
    <location>
        <position position="250"/>
    </location>
    <ligand>
        <name>S-adenosyl-L-methionine</name>
        <dbReference type="ChEBI" id="CHEBI:59789"/>
    </ligand>
</feature>
<evidence type="ECO:0000259" key="10">
    <source>
        <dbReference type="Pfam" id="PF00590"/>
    </source>
</evidence>
<dbReference type="OrthoDB" id="2516at2759"/>
<dbReference type="PANTHER" id="PTHR10882:SF0">
    <property type="entry name" value="DIPHTHINE METHYL ESTER SYNTHASE"/>
    <property type="match status" value="1"/>
</dbReference>
<protein>
    <recommendedName>
        <fullName evidence="4">diphthine methyl ester synthase</fullName>
        <ecNumber evidence="4">2.1.1.314</ecNumber>
    </recommendedName>
</protein>
<comment type="pathway">
    <text evidence="2">Protein modification; peptidyl-diphthamide biosynthesis.</text>
</comment>
<dbReference type="GeneID" id="115358170"/>
<reference evidence="11" key="3">
    <citation type="submission" date="2025-09" db="UniProtKB">
        <authorList>
            <consortium name="Ensembl"/>
        </authorList>
    </citation>
    <scope>IDENTIFICATION</scope>
</reference>
<dbReference type="InterPro" id="IPR035996">
    <property type="entry name" value="4pyrrol_Methylase_sf"/>
</dbReference>
<feature type="binding site" evidence="9">
    <location>
        <begin position="112"/>
        <end position="113"/>
    </location>
    <ligand>
        <name>S-adenosyl-L-methionine</name>
        <dbReference type="ChEBI" id="CHEBI:59789"/>
    </ligand>
</feature>
<feature type="binding site" evidence="9">
    <location>
        <position position="9"/>
    </location>
    <ligand>
        <name>S-adenosyl-L-methionine</name>
        <dbReference type="ChEBI" id="CHEBI:59789"/>
    </ligand>
</feature>
<dbReference type="FunCoup" id="A0A667Z115">
    <property type="interactions" value="1204"/>
</dbReference>
<feature type="binding site" evidence="9">
    <location>
        <position position="87"/>
    </location>
    <ligand>
        <name>S-adenosyl-L-methionine</name>
        <dbReference type="ChEBI" id="CHEBI:59789"/>
    </ligand>
</feature>
<sequence>MLYLVGLGLGDATDITVKGLQAVRGCSRVYLEAYTSILTVGKEALEKFYGRELILADRELVEQQADQILQDADATDVAFLVVGDPFGATTHTDLLLRAVHAGIPYRVIHNASVLNAVGCCGLQLYNFGETVSVVFWTDDWRPESFYDKICKNRAAGLHTLCLLDIKVKEQSIENLMRGKKIYEPPRYMTVSQAADQLLQIIQRRRGQGEELGFTEDTVCVGVARLGADDQMIRTAPLRQLVSCDLGGPLHSLVVTGRLHPLEVDMLRLSAEPNALDQLHMTDSSTYTS</sequence>
<dbReference type="PIRSF" id="PIRSF036432">
    <property type="entry name" value="Diphthine_synth"/>
    <property type="match status" value="1"/>
</dbReference>
<evidence type="ECO:0000256" key="3">
    <source>
        <dbReference type="ARBA" id="ARBA00006729"/>
    </source>
</evidence>
<dbReference type="InterPro" id="IPR014777">
    <property type="entry name" value="4pyrrole_Mease_sub1"/>
</dbReference>
<keyword evidence="6" id="KW-0808">Transferase</keyword>
<keyword evidence="7 9" id="KW-0949">S-adenosyl-L-methionine</keyword>
<dbReference type="SUPFAM" id="SSF53790">
    <property type="entry name" value="Tetrapyrrole methylase"/>
    <property type="match status" value="1"/>
</dbReference>
<comment type="function">
    <text evidence="1">S-adenosyl-L-methionine-dependent methyltransferase that catalyzes four methylations of the modified target histidine residue in translation elongation factor 2 (EF-2), to form an intermediate called diphthine methyl ester. The four successive methylation reactions represent the second step of diphthamide biosynthesis.</text>
</comment>
<dbReference type="InterPro" id="IPR014776">
    <property type="entry name" value="4pyrrole_Mease_sub2"/>
</dbReference>
<dbReference type="Gene3D" id="3.40.1010.10">
    <property type="entry name" value="Cobalt-precorrin-4 Transmethylase, Domain 1"/>
    <property type="match status" value="1"/>
</dbReference>
<feature type="binding site" evidence="9">
    <location>
        <position position="163"/>
    </location>
    <ligand>
        <name>S-adenosyl-L-methionine</name>
        <dbReference type="ChEBI" id="CHEBI:59789"/>
    </ligand>
</feature>
<dbReference type="GO" id="GO:0017183">
    <property type="term" value="P:protein histidyl modification to diphthamide"/>
    <property type="evidence" value="ECO:0007669"/>
    <property type="project" value="UniProtKB-UniPathway"/>
</dbReference>
<reference evidence="11" key="1">
    <citation type="submission" date="2019-06" db="EMBL/GenBank/DDBJ databases">
        <authorList>
            <consortium name="Wellcome Sanger Institute Data Sharing"/>
        </authorList>
    </citation>
    <scope>NUCLEOTIDE SEQUENCE [LARGE SCALE GENOMIC DNA]</scope>
</reference>
<evidence type="ECO:0000256" key="9">
    <source>
        <dbReference type="PIRSR" id="PIRSR036432-1"/>
    </source>
</evidence>
<dbReference type="CTD" id="51611"/>
<evidence type="ECO:0000256" key="5">
    <source>
        <dbReference type="ARBA" id="ARBA00022603"/>
    </source>
</evidence>
<organism evidence="11 12">
    <name type="scientific">Myripristis murdjan</name>
    <name type="common">pinecone soldierfish</name>
    <dbReference type="NCBI Taxonomy" id="586833"/>
    <lineage>
        <taxon>Eukaryota</taxon>
        <taxon>Metazoa</taxon>
        <taxon>Chordata</taxon>
        <taxon>Craniata</taxon>
        <taxon>Vertebrata</taxon>
        <taxon>Euteleostomi</taxon>
        <taxon>Actinopterygii</taxon>
        <taxon>Neopterygii</taxon>
        <taxon>Teleostei</taxon>
        <taxon>Neoteleostei</taxon>
        <taxon>Acanthomorphata</taxon>
        <taxon>Holocentriformes</taxon>
        <taxon>Holocentridae</taxon>
        <taxon>Myripristis</taxon>
    </lineage>
</organism>
<dbReference type="FunFam" id="3.30.950.10:FF:000004">
    <property type="entry name" value="Diphthine synthase putative"/>
    <property type="match status" value="1"/>
</dbReference>
<comment type="similarity">
    <text evidence="3">Belongs to the diphthine synthase family.</text>
</comment>